<evidence type="ECO:0000313" key="4">
    <source>
        <dbReference type="Proteomes" id="UP000291469"/>
    </source>
</evidence>
<name>A0A411YKG5_9ACTN</name>
<dbReference type="EMBL" id="CP036402">
    <property type="protein sequence ID" value="QBI21708.1"/>
    <property type="molecule type" value="Genomic_DNA"/>
</dbReference>
<feature type="transmembrane region" description="Helical" evidence="2">
    <location>
        <begin position="102"/>
        <end position="127"/>
    </location>
</feature>
<feature type="compositionally biased region" description="Pro residues" evidence="1">
    <location>
        <begin position="1"/>
        <end position="11"/>
    </location>
</feature>
<protein>
    <submittedName>
        <fullName evidence="3">Uncharacterized protein</fullName>
    </submittedName>
</protein>
<reference evidence="3 4" key="1">
    <citation type="submission" date="2019-01" db="EMBL/GenBank/DDBJ databases">
        <title>Egibacter rhizosphaerae EGI 80759T.</title>
        <authorList>
            <person name="Chen D.-D."/>
            <person name="Tian Y."/>
            <person name="Jiao J.-Y."/>
            <person name="Zhang X.-T."/>
            <person name="Zhang Y.-G."/>
            <person name="Zhang Y."/>
            <person name="Xiao M."/>
            <person name="Shu W.-S."/>
            <person name="Li W.-J."/>
        </authorList>
    </citation>
    <scope>NUCLEOTIDE SEQUENCE [LARGE SCALE GENOMIC DNA]</scope>
    <source>
        <strain evidence="3 4">EGI 80759</strain>
    </source>
</reference>
<dbReference type="KEGG" id="erz:ER308_20480"/>
<evidence type="ECO:0000256" key="1">
    <source>
        <dbReference type="SAM" id="MobiDB-lite"/>
    </source>
</evidence>
<keyword evidence="2" id="KW-1133">Transmembrane helix</keyword>
<dbReference type="RefSeq" id="WP_131156700.1">
    <property type="nucleotide sequence ID" value="NZ_CP036402.1"/>
</dbReference>
<gene>
    <name evidence="3" type="ORF">ER308_20480</name>
</gene>
<proteinExistence type="predicted"/>
<keyword evidence="4" id="KW-1185">Reference proteome</keyword>
<dbReference type="AlphaFoldDB" id="A0A411YKG5"/>
<keyword evidence="2" id="KW-0472">Membrane</keyword>
<evidence type="ECO:0000313" key="3">
    <source>
        <dbReference type="EMBL" id="QBI21708.1"/>
    </source>
</evidence>
<evidence type="ECO:0000256" key="2">
    <source>
        <dbReference type="SAM" id="Phobius"/>
    </source>
</evidence>
<feature type="transmembrane region" description="Helical" evidence="2">
    <location>
        <begin position="42"/>
        <end position="61"/>
    </location>
</feature>
<sequence length="128" mass="12784">MTRNPVDPPDGVPAHPSNDGDVPQGPSRDTEVIRRARRAGGLVALTVGGLLVTGVVGLGGSGRAGGLAALVGLLFGVMVTAGWLVLAGLLDLAADELPSRRRVVWTIASAAMAGSLPPLLVGVAHGIV</sequence>
<feature type="region of interest" description="Disordered" evidence="1">
    <location>
        <begin position="1"/>
        <end position="29"/>
    </location>
</feature>
<feature type="transmembrane region" description="Helical" evidence="2">
    <location>
        <begin position="67"/>
        <end position="90"/>
    </location>
</feature>
<keyword evidence="2" id="KW-0812">Transmembrane</keyword>
<organism evidence="3 4">
    <name type="scientific">Egibacter rhizosphaerae</name>
    <dbReference type="NCBI Taxonomy" id="1670831"/>
    <lineage>
        <taxon>Bacteria</taxon>
        <taxon>Bacillati</taxon>
        <taxon>Actinomycetota</taxon>
        <taxon>Nitriliruptoria</taxon>
        <taxon>Egibacterales</taxon>
        <taxon>Egibacteraceae</taxon>
        <taxon>Egibacter</taxon>
    </lineage>
</organism>
<dbReference type="Proteomes" id="UP000291469">
    <property type="component" value="Chromosome"/>
</dbReference>
<accession>A0A411YKG5</accession>